<proteinExistence type="predicted"/>
<dbReference type="EMBL" id="FN649755">
    <property type="protein sequence ID" value="CBJ28455.1"/>
    <property type="molecule type" value="Genomic_DNA"/>
</dbReference>
<reference evidence="1 2" key="1">
    <citation type="journal article" date="2010" name="Nature">
        <title>The Ectocarpus genome and the independent evolution of multicellularity in brown algae.</title>
        <authorList>
            <person name="Cock J.M."/>
            <person name="Sterck L."/>
            <person name="Rouze P."/>
            <person name="Scornet D."/>
            <person name="Allen A.E."/>
            <person name="Amoutzias G."/>
            <person name="Anthouard V."/>
            <person name="Artiguenave F."/>
            <person name="Aury J.M."/>
            <person name="Badger J.H."/>
            <person name="Beszteri B."/>
            <person name="Billiau K."/>
            <person name="Bonnet E."/>
            <person name="Bothwell J.H."/>
            <person name="Bowler C."/>
            <person name="Boyen C."/>
            <person name="Brownlee C."/>
            <person name="Carrano C.J."/>
            <person name="Charrier B."/>
            <person name="Cho G.Y."/>
            <person name="Coelho S.M."/>
            <person name="Collen J."/>
            <person name="Corre E."/>
            <person name="Da Silva C."/>
            <person name="Delage L."/>
            <person name="Delaroque N."/>
            <person name="Dittami S.M."/>
            <person name="Doulbeau S."/>
            <person name="Elias M."/>
            <person name="Farnham G."/>
            <person name="Gachon C.M."/>
            <person name="Gschloessl B."/>
            <person name="Heesch S."/>
            <person name="Jabbari K."/>
            <person name="Jubin C."/>
            <person name="Kawai H."/>
            <person name="Kimura K."/>
            <person name="Kloareg B."/>
            <person name="Kupper F.C."/>
            <person name="Lang D."/>
            <person name="Le Bail A."/>
            <person name="Leblanc C."/>
            <person name="Lerouge P."/>
            <person name="Lohr M."/>
            <person name="Lopez P.J."/>
            <person name="Martens C."/>
            <person name="Maumus F."/>
            <person name="Michel G."/>
            <person name="Miranda-Saavedra D."/>
            <person name="Morales J."/>
            <person name="Moreau H."/>
            <person name="Motomura T."/>
            <person name="Nagasato C."/>
            <person name="Napoli C.A."/>
            <person name="Nelson D.R."/>
            <person name="Nyvall-Collen P."/>
            <person name="Peters A.F."/>
            <person name="Pommier C."/>
            <person name="Potin P."/>
            <person name="Poulain J."/>
            <person name="Quesneville H."/>
            <person name="Read B."/>
            <person name="Rensing S.A."/>
            <person name="Ritter A."/>
            <person name="Rousvoal S."/>
            <person name="Samanta M."/>
            <person name="Samson G."/>
            <person name="Schroeder D.C."/>
            <person name="Segurens B."/>
            <person name="Strittmatter M."/>
            <person name="Tonon T."/>
            <person name="Tregear J.W."/>
            <person name="Valentin K."/>
            <person name="von Dassow P."/>
            <person name="Yamagishi T."/>
            <person name="Van de Peer Y."/>
            <person name="Wincker P."/>
        </authorList>
    </citation>
    <scope>NUCLEOTIDE SEQUENCE [LARGE SCALE GENOMIC DNA]</scope>
    <source>
        <strain evidence="2">Ec32 / CCAP1310/4</strain>
    </source>
</reference>
<dbReference type="Proteomes" id="UP000002630">
    <property type="component" value="Linkage Group LG30"/>
</dbReference>
<dbReference type="InParanoid" id="D7FH84"/>
<gene>
    <name evidence="1" type="ORF">Esi_0106_0033</name>
</gene>
<evidence type="ECO:0000313" key="2">
    <source>
        <dbReference type="Proteomes" id="UP000002630"/>
    </source>
</evidence>
<accession>D7FH84</accession>
<keyword evidence="2" id="KW-1185">Reference proteome</keyword>
<dbReference type="AlphaFoldDB" id="D7FH84"/>
<dbReference type="EMBL" id="FN647746">
    <property type="protein sequence ID" value="CBJ28455.1"/>
    <property type="molecule type" value="Genomic_DNA"/>
</dbReference>
<evidence type="ECO:0000313" key="1">
    <source>
        <dbReference type="EMBL" id="CBJ28455.1"/>
    </source>
</evidence>
<protein>
    <submittedName>
        <fullName evidence="1">Uncharacterized protein</fullName>
    </submittedName>
</protein>
<organism evidence="1 2">
    <name type="scientific">Ectocarpus siliculosus</name>
    <name type="common">Brown alga</name>
    <name type="synonym">Conferva siliculosa</name>
    <dbReference type="NCBI Taxonomy" id="2880"/>
    <lineage>
        <taxon>Eukaryota</taxon>
        <taxon>Sar</taxon>
        <taxon>Stramenopiles</taxon>
        <taxon>Ochrophyta</taxon>
        <taxon>PX clade</taxon>
        <taxon>Phaeophyceae</taxon>
        <taxon>Ectocarpales</taxon>
        <taxon>Ectocarpaceae</taxon>
        <taxon>Ectocarpus</taxon>
    </lineage>
</organism>
<name>D7FH84_ECTSI</name>
<sequence>MRENTFLGDFFAYVGFVPLTTQRMPPAENQLDAGPSTCTFWCAVALGALVKGGPATSVARSSELARDAVERHSGPVTTGVAKAWVILAYLYLFHGDTDVFQEYMARSEAFFSASGAYGFTEDLPVGFPEVVSHRMTVQMFSGDASTAEVESFCRQPQVPPQLNTAACETELYAYMKKAHREFEQAVYRVAYLESSDAGGLPLEN</sequence>